<evidence type="ECO:0000313" key="4">
    <source>
        <dbReference type="EMBL" id="RGD57958.1"/>
    </source>
</evidence>
<dbReference type="RefSeq" id="WP_074003715.1">
    <property type="nucleotide sequence ID" value="NZ_QVIG01000001.1"/>
</dbReference>
<evidence type="ECO:0000259" key="3">
    <source>
        <dbReference type="PROSITE" id="PS50977"/>
    </source>
</evidence>
<feature type="DNA-binding region" description="H-T-H motif" evidence="2">
    <location>
        <begin position="35"/>
        <end position="54"/>
    </location>
</feature>
<dbReference type="InterPro" id="IPR009057">
    <property type="entry name" value="Homeodomain-like_sf"/>
</dbReference>
<dbReference type="GO" id="GO:0000976">
    <property type="term" value="F:transcription cis-regulatory region binding"/>
    <property type="evidence" value="ECO:0007669"/>
    <property type="project" value="TreeGrafter"/>
</dbReference>
<reference evidence="4 5" key="1">
    <citation type="submission" date="2018-08" db="EMBL/GenBank/DDBJ databases">
        <title>Diversity &amp; Physiological Properties of Lignin-Decomposing Actinobacteria from Soil.</title>
        <authorList>
            <person name="Roh S.G."/>
            <person name="Kim S.B."/>
        </authorList>
    </citation>
    <scope>NUCLEOTIDE SEQUENCE [LARGE SCALE GENOMIC DNA]</scope>
    <source>
        <strain evidence="4 5">MMS17-GH009</strain>
    </source>
</reference>
<evidence type="ECO:0000256" key="2">
    <source>
        <dbReference type="PROSITE-ProRule" id="PRU00335"/>
    </source>
</evidence>
<protein>
    <submittedName>
        <fullName evidence="4">TetR/AcrR family transcriptional regulator</fullName>
    </submittedName>
</protein>
<dbReference type="SUPFAM" id="SSF46689">
    <property type="entry name" value="Homeodomain-like"/>
    <property type="match status" value="1"/>
</dbReference>
<accession>A0A372ZPY0</accession>
<dbReference type="InterPro" id="IPR001647">
    <property type="entry name" value="HTH_TetR"/>
</dbReference>
<proteinExistence type="predicted"/>
<comment type="caution">
    <text evidence="4">The sequence shown here is derived from an EMBL/GenBank/DDBJ whole genome shotgun (WGS) entry which is preliminary data.</text>
</comment>
<dbReference type="GO" id="GO:0003700">
    <property type="term" value="F:DNA-binding transcription factor activity"/>
    <property type="evidence" value="ECO:0007669"/>
    <property type="project" value="TreeGrafter"/>
</dbReference>
<name>A0A372ZPY0_9ACTN</name>
<evidence type="ECO:0000313" key="5">
    <source>
        <dbReference type="Proteomes" id="UP000263377"/>
    </source>
</evidence>
<dbReference type="Pfam" id="PF00440">
    <property type="entry name" value="TetR_N"/>
    <property type="match status" value="1"/>
</dbReference>
<keyword evidence="1 2" id="KW-0238">DNA-binding</keyword>
<dbReference type="PANTHER" id="PTHR30055:SF231">
    <property type="entry name" value="TRANSCRIPTIONAL REGULATORY PROTEIN (PROBABLY DEOR-FAMILY)-RELATED"/>
    <property type="match status" value="1"/>
</dbReference>
<keyword evidence="5" id="KW-1185">Reference proteome</keyword>
<dbReference type="InterPro" id="IPR036271">
    <property type="entry name" value="Tet_transcr_reg_TetR-rel_C_sf"/>
</dbReference>
<dbReference type="PANTHER" id="PTHR30055">
    <property type="entry name" value="HTH-TYPE TRANSCRIPTIONAL REGULATOR RUTR"/>
    <property type="match status" value="1"/>
</dbReference>
<dbReference type="Gene3D" id="1.10.357.10">
    <property type="entry name" value="Tetracycline Repressor, domain 2"/>
    <property type="match status" value="1"/>
</dbReference>
<dbReference type="SUPFAM" id="SSF48498">
    <property type="entry name" value="Tetracyclin repressor-like, C-terminal domain"/>
    <property type="match status" value="1"/>
</dbReference>
<gene>
    <name evidence="4" type="ORF">DR950_09315</name>
</gene>
<dbReference type="PROSITE" id="PS50977">
    <property type="entry name" value="HTH_TETR_2"/>
    <property type="match status" value="1"/>
</dbReference>
<dbReference type="Proteomes" id="UP000263377">
    <property type="component" value="Unassembled WGS sequence"/>
</dbReference>
<organism evidence="4 5">
    <name type="scientific">Kitasatospora xanthocidica</name>
    <dbReference type="NCBI Taxonomy" id="83382"/>
    <lineage>
        <taxon>Bacteria</taxon>
        <taxon>Bacillati</taxon>
        <taxon>Actinomycetota</taxon>
        <taxon>Actinomycetes</taxon>
        <taxon>Kitasatosporales</taxon>
        <taxon>Streptomycetaceae</taxon>
        <taxon>Kitasatospora</taxon>
    </lineage>
</organism>
<dbReference type="InterPro" id="IPR050109">
    <property type="entry name" value="HTH-type_TetR-like_transc_reg"/>
</dbReference>
<feature type="domain" description="HTH tetR-type" evidence="3">
    <location>
        <begin position="12"/>
        <end position="72"/>
    </location>
</feature>
<dbReference type="EMBL" id="QVIG01000001">
    <property type="protein sequence ID" value="RGD57958.1"/>
    <property type="molecule type" value="Genomic_DNA"/>
</dbReference>
<evidence type="ECO:0000256" key="1">
    <source>
        <dbReference type="ARBA" id="ARBA00023125"/>
    </source>
</evidence>
<dbReference type="AlphaFoldDB" id="A0A372ZPY0"/>
<sequence>MSSVRGLSGKGAQKREQLLDTAEELLVTTGSGELSMRAVAAAAGVRLGHLQHYFPTHAELVAAVLERVLARSVERLAPLLDPGRDEDALLRELLAEQQDARLVRLFAELWALAARDPSVAAAVRAFYDRYQELVACFLAERRPALTEEERRSRARVFVMLIEGASLFRSGLAGTADAAADAELLRTAGALLGP</sequence>